<dbReference type="InterPro" id="IPR001482">
    <property type="entry name" value="T2SS/T4SS_dom"/>
</dbReference>
<proteinExistence type="inferred from homology"/>
<dbReference type="InterPro" id="IPR027417">
    <property type="entry name" value="P-loop_NTPase"/>
</dbReference>
<dbReference type="GO" id="GO:0016887">
    <property type="term" value="F:ATP hydrolysis activity"/>
    <property type="evidence" value="ECO:0007669"/>
    <property type="project" value="InterPro"/>
</dbReference>
<dbReference type="PANTHER" id="PTHR30486:SF12">
    <property type="entry name" value="TYPE IV PILUS ATPASE PILU"/>
    <property type="match status" value="1"/>
</dbReference>
<evidence type="ECO:0000313" key="3">
    <source>
        <dbReference type="EMBL" id="HGK53463.1"/>
    </source>
</evidence>
<dbReference type="InterPro" id="IPR050921">
    <property type="entry name" value="T4SS_GSP_E_ATPase"/>
</dbReference>
<name>A0A7V3ZSB4_UNCW3</name>
<dbReference type="AlphaFoldDB" id="A0A7V3ZSB4"/>
<evidence type="ECO:0000256" key="1">
    <source>
        <dbReference type="ARBA" id="ARBA00006611"/>
    </source>
</evidence>
<gene>
    <name evidence="3" type="ORF">ENU72_00355</name>
</gene>
<dbReference type="SMART" id="SM00382">
    <property type="entry name" value="AAA"/>
    <property type="match status" value="1"/>
</dbReference>
<dbReference type="PANTHER" id="PTHR30486">
    <property type="entry name" value="TWITCHING MOTILITY PROTEIN PILT"/>
    <property type="match status" value="1"/>
</dbReference>
<comment type="similarity">
    <text evidence="1">Belongs to the GSP E family.</text>
</comment>
<comment type="caution">
    <text evidence="3">The sequence shown here is derived from an EMBL/GenBank/DDBJ whole genome shotgun (WGS) entry which is preliminary data.</text>
</comment>
<dbReference type="SUPFAM" id="SSF52540">
    <property type="entry name" value="P-loop containing nucleoside triphosphate hydrolases"/>
    <property type="match status" value="1"/>
</dbReference>
<dbReference type="InterPro" id="IPR003593">
    <property type="entry name" value="AAA+_ATPase"/>
</dbReference>
<dbReference type="PROSITE" id="PS00662">
    <property type="entry name" value="T2SP_E"/>
    <property type="match status" value="1"/>
</dbReference>
<dbReference type="CDD" id="cd01131">
    <property type="entry name" value="PilT"/>
    <property type="match status" value="1"/>
</dbReference>
<evidence type="ECO:0000259" key="2">
    <source>
        <dbReference type="PROSITE" id="PS00662"/>
    </source>
</evidence>
<reference evidence="3" key="1">
    <citation type="journal article" date="2020" name="mSystems">
        <title>Genome- and Community-Level Interaction Insights into Carbon Utilization and Element Cycling Functions of Hydrothermarchaeota in Hydrothermal Sediment.</title>
        <authorList>
            <person name="Zhou Z."/>
            <person name="Liu Y."/>
            <person name="Xu W."/>
            <person name="Pan J."/>
            <person name="Luo Z.H."/>
            <person name="Li M."/>
        </authorList>
    </citation>
    <scope>NUCLEOTIDE SEQUENCE [LARGE SCALE GENOMIC DNA]</scope>
    <source>
        <strain evidence="3">SpSt-695</strain>
    </source>
</reference>
<feature type="domain" description="Bacterial type II secretion system protein E" evidence="2">
    <location>
        <begin position="198"/>
        <end position="212"/>
    </location>
</feature>
<dbReference type="NCBIfam" id="TIGR01420">
    <property type="entry name" value="pilT_fam"/>
    <property type="match status" value="1"/>
</dbReference>
<dbReference type="InterPro" id="IPR006321">
    <property type="entry name" value="PilT/PilU"/>
</dbReference>
<dbReference type="Gene3D" id="3.40.50.300">
    <property type="entry name" value="P-loop containing nucleotide triphosphate hydrolases"/>
    <property type="match status" value="1"/>
</dbReference>
<sequence length="389" mass="43953">MIDIKTFLKGLLKKMIDEEASDLHLKVGNPPIFRIHGRLVRTNLDVLSPKDLKDIAAEIMTQQQQRIFIARKELDFAIGVPGLGRFRVNAYIQRGSISIVMRAIPTRIRDFKELNLPPILEELSLKPRGLILVTGTTGSGKSTTLAAMINHINKNIARNIITIEDPIEYLFKDEKSIISQREIGGDTASFSSALKHVLRQDPDVIMIGEIRDKATMDVALKAADTGHLVLSTLHTLNATETINRIISFYPPHQHEHVRVLLASTLIASISQRLIPTADGKGRVPAVEILINTARVKELILDAKRTMLIQQAMEEGYYEYGMQTFDQSVLKLYREGLITLEDALQNVSNPDEFLLRLKGIKTTSERWEEEDIVKKEKKKEEKFFGLDKEI</sequence>
<dbReference type="EMBL" id="DTDP01000013">
    <property type="protein sequence ID" value="HGK53463.1"/>
    <property type="molecule type" value="Genomic_DNA"/>
</dbReference>
<organism evidence="3">
    <name type="scientific">candidate division WOR-3 bacterium</name>
    <dbReference type="NCBI Taxonomy" id="2052148"/>
    <lineage>
        <taxon>Bacteria</taxon>
        <taxon>Bacteria division WOR-3</taxon>
    </lineage>
</organism>
<dbReference type="GO" id="GO:0005524">
    <property type="term" value="F:ATP binding"/>
    <property type="evidence" value="ECO:0007669"/>
    <property type="project" value="InterPro"/>
</dbReference>
<protein>
    <submittedName>
        <fullName evidence="3">PilT/PilU family type 4a pilus ATPase</fullName>
    </submittedName>
</protein>
<dbReference type="Gene3D" id="3.30.450.90">
    <property type="match status" value="1"/>
</dbReference>
<accession>A0A7V3ZSB4</accession>
<dbReference type="Pfam" id="PF00437">
    <property type="entry name" value="T2SSE"/>
    <property type="match status" value="1"/>
</dbReference>